<dbReference type="GO" id="GO:0003677">
    <property type="term" value="F:DNA binding"/>
    <property type="evidence" value="ECO:0007669"/>
    <property type="project" value="UniProtKB-KW"/>
</dbReference>
<dbReference type="InterPro" id="IPR000524">
    <property type="entry name" value="Tscrpt_reg_HTH_GntR"/>
</dbReference>
<dbReference type="GO" id="GO:0015833">
    <property type="term" value="P:peptide transport"/>
    <property type="evidence" value="ECO:0007669"/>
    <property type="project" value="TreeGrafter"/>
</dbReference>
<dbReference type="GO" id="GO:0003700">
    <property type="term" value="F:DNA-binding transcription factor activity"/>
    <property type="evidence" value="ECO:0007669"/>
    <property type="project" value="InterPro"/>
</dbReference>
<keyword evidence="2" id="KW-0805">Transcription regulation</keyword>
<dbReference type="Pfam" id="PF00392">
    <property type="entry name" value="GntR"/>
    <property type="match status" value="1"/>
</dbReference>
<evidence type="ECO:0000313" key="6">
    <source>
        <dbReference type="EMBL" id="GLC62137.1"/>
    </source>
</evidence>
<dbReference type="CDD" id="cd07377">
    <property type="entry name" value="WHTH_GntR"/>
    <property type="match status" value="1"/>
</dbReference>
<dbReference type="PANTHER" id="PTHR30290">
    <property type="entry name" value="PERIPLASMIC BINDING COMPONENT OF ABC TRANSPORTER"/>
    <property type="match status" value="1"/>
</dbReference>
<dbReference type="Pfam" id="PF00496">
    <property type="entry name" value="SBP_bac_5"/>
    <property type="match status" value="1"/>
</dbReference>
<dbReference type="SMART" id="SM00345">
    <property type="entry name" value="HTH_GNTR"/>
    <property type="match status" value="1"/>
</dbReference>
<organism evidence="6 7">
    <name type="scientific">Pleodorina starrii</name>
    <dbReference type="NCBI Taxonomy" id="330485"/>
    <lineage>
        <taxon>Eukaryota</taxon>
        <taxon>Viridiplantae</taxon>
        <taxon>Chlorophyta</taxon>
        <taxon>core chlorophytes</taxon>
        <taxon>Chlorophyceae</taxon>
        <taxon>CS clade</taxon>
        <taxon>Chlamydomonadales</taxon>
        <taxon>Volvocaceae</taxon>
        <taxon>Pleodorina</taxon>
    </lineage>
</organism>
<dbReference type="Gene3D" id="3.40.190.10">
    <property type="entry name" value="Periplasmic binding protein-like II"/>
    <property type="match status" value="1"/>
</dbReference>
<keyword evidence="1" id="KW-0732">Signal</keyword>
<dbReference type="InterPro" id="IPR036388">
    <property type="entry name" value="WH-like_DNA-bd_sf"/>
</dbReference>
<dbReference type="InterPro" id="IPR011711">
    <property type="entry name" value="GntR_C"/>
</dbReference>
<evidence type="ECO:0000259" key="5">
    <source>
        <dbReference type="PROSITE" id="PS50949"/>
    </source>
</evidence>
<sequence>MTSAYALEQLRAWVDDPGHPNGTRLPTERQLSEQMGIGRRAIRRALEVLEAEGRITRRQGAGTFVGGQIDSAAPATDFFEIMEVRLRLEPQLAALAALRAKPVQIARMHELSDRIAQCVDADEGELWDGTLHRQIAEAAGNALFLSLFDVVNRIRQDPAWQAEGHPMTRHLLTATALAALLTALPAAAQEMRIGLGDDADILDPDQSRTFVGRIVYAGLCDKLVDLDADAQIIPMLATDWTYSDDGLQLVMNLRDDVVFHDGTAFDADAVVANITRSMTLPESRRKSELSSVASVEATGPLQVTFTLTAPDASLIAQLSDRAGMMISPTAAEAAGADFGQNPVCSGPFKFVERIQQDRIVLEKFADYYDADRIKIERVTYRPIPDTTVRLANLQSGELDMVERIAATDVGTVNQTDGLSLQEVVGLGYMAIYANIGNGDRALTPMGEDARVRQAFSLAIDREALNQVVFDGTARAGNQPFPPTSQWYNQDLPVPARDVEAAKALLAEAGQERVAVEIQHANNPVVTQMMQVVQAMVAEAGFDVTLRATEFATLLSEQTAGNFQLSRSDWSGRPDPDGNLHQFVTCEGGINDPKYCNPEVDRLLNEARAVTDPAARKALYDEAGVILNQDLPVIYLGHQTYIFALDDKVQGFKALPDGMIRLQDVTLAE</sequence>
<dbReference type="SUPFAM" id="SSF53850">
    <property type="entry name" value="Periplasmic binding protein-like II"/>
    <property type="match status" value="1"/>
</dbReference>
<reference evidence="6 7" key="1">
    <citation type="journal article" date="2023" name="Commun. Biol.">
        <title>Reorganization of the ancestral sex-determining regions during the evolution of trioecy in Pleodorina starrii.</title>
        <authorList>
            <person name="Takahashi K."/>
            <person name="Suzuki S."/>
            <person name="Kawai-Toyooka H."/>
            <person name="Yamamoto K."/>
            <person name="Hamaji T."/>
            <person name="Ootsuki R."/>
            <person name="Yamaguchi H."/>
            <person name="Kawachi M."/>
            <person name="Higashiyama T."/>
            <person name="Nozaki H."/>
        </authorList>
    </citation>
    <scope>NUCLEOTIDE SEQUENCE [LARGE SCALE GENOMIC DNA]</scope>
    <source>
        <strain evidence="6 7">NIES-4479</strain>
    </source>
</reference>
<keyword evidence="4" id="KW-0804">Transcription</keyword>
<dbReference type="AlphaFoldDB" id="A0A9W6C251"/>
<keyword evidence="7" id="KW-1185">Reference proteome</keyword>
<dbReference type="SUPFAM" id="SSF48008">
    <property type="entry name" value="GntR ligand-binding domain-like"/>
    <property type="match status" value="1"/>
</dbReference>
<dbReference type="Gene3D" id="3.10.105.10">
    <property type="entry name" value="Dipeptide-binding Protein, Domain 3"/>
    <property type="match status" value="1"/>
</dbReference>
<name>A0A9W6C251_9CHLO</name>
<dbReference type="PROSITE" id="PS50949">
    <property type="entry name" value="HTH_GNTR"/>
    <property type="match status" value="1"/>
</dbReference>
<evidence type="ECO:0000256" key="3">
    <source>
        <dbReference type="ARBA" id="ARBA00023125"/>
    </source>
</evidence>
<evidence type="ECO:0000256" key="2">
    <source>
        <dbReference type="ARBA" id="ARBA00023015"/>
    </source>
</evidence>
<dbReference type="Gene3D" id="1.20.120.530">
    <property type="entry name" value="GntR ligand-binding domain-like"/>
    <property type="match status" value="1"/>
</dbReference>
<accession>A0A9W6C251</accession>
<evidence type="ECO:0000313" key="7">
    <source>
        <dbReference type="Proteomes" id="UP001165080"/>
    </source>
</evidence>
<dbReference type="InterPro" id="IPR008920">
    <property type="entry name" value="TF_FadR/GntR_C"/>
</dbReference>
<dbReference type="Gene3D" id="1.10.10.10">
    <property type="entry name" value="Winged helix-like DNA-binding domain superfamily/Winged helix DNA-binding domain"/>
    <property type="match status" value="1"/>
</dbReference>
<feature type="domain" description="HTH gntR-type" evidence="5">
    <location>
        <begin position="1"/>
        <end position="68"/>
    </location>
</feature>
<dbReference type="PANTHER" id="PTHR30290:SF38">
    <property type="entry name" value="D,D-DIPEPTIDE-BINDING PERIPLASMIC PROTEIN DDPA-RELATED"/>
    <property type="match status" value="1"/>
</dbReference>
<dbReference type="GO" id="GO:1904680">
    <property type="term" value="F:peptide transmembrane transporter activity"/>
    <property type="evidence" value="ECO:0007669"/>
    <property type="project" value="TreeGrafter"/>
</dbReference>
<gene>
    <name evidence="6" type="primary">PLESTB003143</name>
    <name evidence="6" type="ORF">PLESTB_001844600</name>
</gene>
<comment type="caution">
    <text evidence="6">The sequence shown here is derived from an EMBL/GenBank/DDBJ whole genome shotgun (WGS) entry which is preliminary data.</text>
</comment>
<dbReference type="PRINTS" id="PR00035">
    <property type="entry name" value="HTHGNTR"/>
</dbReference>
<keyword evidence="3" id="KW-0238">DNA-binding</keyword>
<dbReference type="SUPFAM" id="SSF46785">
    <property type="entry name" value="Winged helix' DNA-binding domain"/>
    <property type="match status" value="1"/>
</dbReference>
<dbReference type="InterPro" id="IPR000914">
    <property type="entry name" value="SBP_5_dom"/>
</dbReference>
<protein>
    <recommendedName>
        <fullName evidence="5">HTH gntR-type domain-containing protein</fullName>
    </recommendedName>
</protein>
<dbReference type="EMBL" id="BRXU01000058">
    <property type="protein sequence ID" value="GLC62137.1"/>
    <property type="molecule type" value="Genomic_DNA"/>
</dbReference>
<dbReference type="InterPro" id="IPR039424">
    <property type="entry name" value="SBP_5"/>
</dbReference>
<proteinExistence type="predicted"/>
<evidence type="ECO:0000256" key="4">
    <source>
        <dbReference type="ARBA" id="ARBA00023163"/>
    </source>
</evidence>
<dbReference type="InterPro" id="IPR036390">
    <property type="entry name" value="WH_DNA-bd_sf"/>
</dbReference>
<evidence type="ECO:0000256" key="1">
    <source>
        <dbReference type="ARBA" id="ARBA00022729"/>
    </source>
</evidence>
<dbReference type="Proteomes" id="UP001165080">
    <property type="component" value="Unassembled WGS sequence"/>
</dbReference>
<dbReference type="CDD" id="cd08511">
    <property type="entry name" value="PBP2_NikA_DppA_OppA_like_5"/>
    <property type="match status" value="1"/>
</dbReference>
<dbReference type="Gene3D" id="3.90.76.10">
    <property type="entry name" value="Dipeptide-binding Protein, Domain 1"/>
    <property type="match status" value="1"/>
</dbReference>
<dbReference type="Pfam" id="PF07729">
    <property type="entry name" value="FCD"/>
    <property type="match status" value="1"/>
</dbReference>
<dbReference type="SMART" id="SM00895">
    <property type="entry name" value="FCD"/>
    <property type="match status" value="1"/>
</dbReference>